<keyword evidence="4" id="KW-0274">FAD</keyword>
<dbReference type="InterPro" id="IPR009075">
    <property type="entry name" value="AcylCo_DH/oxidase_C"/>
</dbReference>
<comment type="cofactor">
    <cofactor evidence="1">
        <name>FAD</name>
        <dbReference type="ChEBI" id="CHEBI:57692"/>
    </cofactor>
</comment>
<comment type="caution">
    <text evidence="8">The sequence shown here is derived from an EMBL/GenBank/DDBJ whole genome shotgun (WGS) entry which is preliminary data.</text>
</comment>
<dbReference type="InterPro" id="IPR036250">
    <property type="entry name" value="AcylCo_DH-like_C"/>
</dbReference>
<dbReference type="EMBL" id="RKHR01000004">
    <property type="protein sequence ID" value="ROS01906.1"/>
    <property type="molecule type" value="Genomic_DNA"/>
</dbReference>
<evidence type="ECO:0000256" key="3">
    <source>
        <dbReference type="ARBA" id="ARBA00022630"/>
    </source>
</evidence>
<organism evidence="8 9">
    <name type="scientific">Sinobacterium caligoides</name>
    <dbReference type="NCBI Taxonomy" id="933926"/>
    <lineage>
        <taxon>Bacteria</taxon>
        <taxon>Pseudomonadati</taxon>
        <taxon>Pseudomonadota</taxon>
        <taxon>Gammaproteobacteria</taxon>
        <taxon>Cellvibrionales</taxon>
        <taxon>Spongiibacteraceae</taxon>
        <taxon>Sinobacterium</taxon>
    </lineage>
</organism>
<dbReference type="OrthoDB" id="4319499at2"/>
<dbReference type="Gene3D" id="2.40.110.10">
    <property type="entry name" value="Butyryl-CoA Dehydrogenase, subunit A, domain 2"/>
    <property type="match status" value="1"/>
</dbReference>
<dbReference type="GO" id="GO:0050660">
    <property type="term" value="F:flavin adenine dinucleotide binding"/>
    <property type="evidence" value="ECO:0007669"/>
    <property type="project" value="InterPro"/>
</dbReference>
<evidence type="ECO:0000313" key="8">
    <source>
        <dbReference type="EMBL" id="ROS01906.1"/>
    </source>
</evidence>
<proteinExistence type="inferred from homology"/>
<dbReference type="GO" id="GO:0003995">
    <property type="term" value="F:acyl-CoA dehydrogenase activity"/>
    <property type="evidence" value="ECO:0007669"/>
    <property type="project" value="TreeGrafter"/>
</dbReference>
<dbReference type="PANTHER" id="PTHR43884">
    <property type="entry name" value="ACYL-COA DEHYDROGENASE"/>
    <property type="match status" value="1"/>
</dbReference>
<reference evidence="8 9" key="1">
    <citation type="submission" date="2018-11" db="EMBL/GenBank/DDBJ databases">
        <title>Genomic Encyclopedia of Type Strains, Phase IV (KMG-IV): sequencing the most valuable type-strain genomes for metagenomic binning, comparative biology and taxonomic classification.</title>
        <authorList>
            <person name="Goeker M."/>
        </authorList>
    </citation>
    <scope>NUCLEOTIDE SEQUENCE [LARGE SCALE GENOMIC DNA]</scope>
    <source>
        <strain evidence="8 9">DSM 100316</strain>
    </source>
</reference>
<dbReference type="Proteomes" id="UP000275394">
    <property type="component" value="Unassembled WGS sequence"/>
</dbReference>
<feature type="domain" description="Acyl-CoA dehydrogenase/oxidase C-terminal" evidence="6">
    <location>
        <begin position="233"/>
        <end position="364"/>
    </location>
</feature>
<dbReference type="InterPro" id="IPR037069">
    <property type="entry name" value="AcylCoA_DH/ox_N_sf"/>
</dbReference>
<protein>
    <submittedName>
        <fullName evidence="8">Alkylation response protein AidB-like acyl-CoA dehydrogenase</fullName>
    </submittedName>
</protein>
<evidence type="ECO:0000313" key="9">
    <source>
        <dbReference type="Proteomes" id="UP000275394"/>
    </source>
</evidence>
<dbReference type="InterPro" id="IPR009100">
    <property type="entry name" value="AcylCoA_DH/oxidase_NM_dom_sf"/>
</dbReference>
<evidence type="ECO:0000256" key="2">
    <source>
        <dbReference type="ARBA" id="ARBA00009347"/>
    </source>
</evidence>
<dbReference type="InterPro" id="IPR046373">
    <property type="entry name" value="Acyl-CoA_Oxase/DH_mid-dom_sf"/>
</dbReference>
<comment type="similarity">
    <text evidence="2">Belongs to the acyl-CoA dehydrogenase family.</text>
</comment>
<evidence type="ECO:0000259" key="7">
    <source>
        <dbReference type="Pfam" id="PF02771"/>
    </source>
</evidence>
<dbReference type="PANTHER" id="PTHR43884:SF20">
    <property type="entry name" value="ACYL-COA DEHYDROGENASE FADE28"/>
    <property type="match status" value="1"/>
</dbReference>
<evidence type="ECO:0000256" key="1">
    <source>
        <dbReference type="ARBA" id="ARBA00001974"/>
    </source>
</evidence>
<evidence type="ECO:0000256" key="4">
    <source>
        <dbReference type="ARBA" id="ARBA00022827"/>
    </source>
</evidence>
<evidence type="ECO:0000256" key="5">
    <source>
        <dbReference type="ARBA" id="ARBA00023002"/>
    </source>
</evidence>
<keyword evidence="3" id="KW-0285">Flavoprotein</keyword>
<dbReference type="SUPFAM" id="SSF56645">
    <property type="entry name" value="Acyl-CoA dehydrogenase NM domain-like"/>
    <property type="match status" value="1"/>
</dbReference>
<sequence length="379" mass="40348">MEFSFSEDQTAIQDLAHQIFTDQLTDEYLLEYDRGDNDYDTKLWALLAEQGLLGLAVPESCGGSGLGFMELALVLQEGGRRVAPLPLLSNLVLAGLPITEFGSSAQQQQYLSAMASGEKQLTAAIAEVAISDAVASVVSVAKSGAAFTLSGEKQAVPYGAQANTILVPAVDGNGATSVFLVDTAAEGVSVTAQQTAFGNTLATVRLENVVAELLGNEGEGEQIVSWIEQYANAAISAMQVGLCDEALKRTAEFTCERKQFGAPIGAFQAVAMRAADAYIDIEAMRSTFWQAAWRLSEQLEATTEVRAAKYWACMGGHRVVHACQHLHGGMGSDVEFPIHRYFLHAKNNEFLLGGAQTQLSAIGELLASSDQTGATWLAV</sequence>
<gene>
    <name evidence="8" type="ORF">EDC56_2355</name>
</gene>
<name>A0A3N2DQ13_9GAMM</name>
<keyword evidence="9" id="KW-1185">Reference proteome</keyword>
<dbReference type="Gene3D" id="1.10.540.10">
    <property type="entry name" value="Acyl-CoA dehydrogenase/oxidase, N-terminal domain"/>
    <property type="match status" value="1"/>
</dbReference>
<keyword evidence="5" id="KW-0560">Oxidoreductase</keyword>
<dbReference type="Pfam" id="PF00441">
    <property type="entry name" value="Acyl-CoA_dh_1"/>
    <property type="match status" value="1"/>
</dbReference>
<feature type="domain" description="Acyl-CoA dehydrogenase/oxidase N-terminal" evidence="7">
    <location>
        <begin position="6"/>
        <end position="118"/>
    </location>
</feature>
<dbReference type="Gene3D" id="1.20.140.10">
    <property type="entry name" value="Butyryl-CoA Dehydrogenase, subunit A, domain 3"/>
    <property type="match status" value="1"/>
</dbReference>
<accession>A0A3N2DQ13</accession>
<dbReference type="InterPro" id="IPR013786">
    <property type="entry name" value="AcylCoA_DH/ox_N"/>
</dbReference>
<evidence type="ECO:0000259" key="6">
    <source>
        <dbReference type="Pfam" id="PF00441"/>
    </source>
</evidence>
<dbReference type="SUPFAM" id="SSF47203">
    <property type="entry name" value="Acyl-CoA dehydrogenase C-terminal domain-like"/>
    <property type="match status" value="1"/>
</dbReference>
<dbReference type="AlphaFoldDB" id="A0A3N2DQ13"/>
<dbReference type="Pfam" id="PF02771">
    <property type="entry name" value="Acyl-CoA_dh_N"/>
    <property type="match status" value="1"/>
</dbReference>
<dbReference type="RefSeq" id="WP_123712658.1">
    <property type="nucleotide sequence ID" value="NZ_RKHR01000004.1"/>
</dbReference>